<dbReference type="SUPFAM" id="SSF46785">
    <property type="entry name" value="Winged helix' DNA-binding domain"/>
    <property type="match status" value="1"/>
</dbReference>
<dbReference type="AlphaFoldDB" id="R4K7V1"/>
<dbReference type="Gene3D" id="3.40.190.290">
    <property type="match status" value="1"/>
</dbReference>
<evidence type="ECO:0000256" key="2">
    <source>
        <dbReference type="ARBA" id="ARBA00023015"/>
    </source>
</evidence>
<feature type="domain" description="HTH lysR-type" evidence="5">
    <location>
        <begin position="1"/>
        <end position="57"/>
    </location>
</feature>
<evidence type="ECO:0000256" key="1">
    <source>
        <dbReference type="ARBA" id="ARBA00009437"/>
    </source>
</evidence>
<evidence type="ECO:0000256" key="4">
    <source>
        <dbReference type="ARBA" id="ARBA00023163"/>
    </source>
</evidence>
<evidence type="ECO:0000259" key="5">
    <source>
        <dbReference type="PROSITE" id="PS50931"/>
    </source>
</evidence>
<dbReference type="PROSITE" id="PS50931">
    <property type="entry name" value="HTH_LYSR"/>
    <property type="match status" value="1"/>
</dbReference>
<dbReference type="OrthoDB" id="9785745at2"/>
<comment type="similarity">
    <text evidence="1">Belongs to the LysR transcriptional regulatory family.</text>
</comment>
<keyword evidence="7" id="KW-1185">Reference proteome</keyword>
<keyword evidence="4" id="KW-0804">Transcription</keyword>
<dbReference type="EMBL" id="CP003261">
    <property type="protein sequence ID" value="AGK98628.1"/>
    <property type="molecule type" value="Genomic_DNA"/>
</dbReference>
<dbReference type="Proteomes" id="UP000013523">
    <property type="component" value="Chromosome"/>
</dbReference>
<dbReference type="InterPro" id="IPR000847">
    <property type="entry name" value="LysR_HTH_N"/>
</dbReference>
<gene>
    <name evidence="6" type="ORF">Clopa_3875</name>
</gene>
<dbReference type="RefSeq" id="WP_015616903.1">
    <property type="nucleotide sequence ID" value="NC_021182.1"/>
</dbReference>
<dbReference type="InterPro" id="IPR005119">
    <property type="entry name" value="LysR_subst-bd"/>
</dbReference>
<dbReference type="HOGENOM" id="CLU_039613_6_1_9"/>
<keyword evidence="2" id="KW-0805">Transcription regulation</keyword>
<dbReference type="Gene3D" id="1.10.10.10">
    <property type="entry name" value="Winged helix-like DNA-binding domain superfamily/Winged helix DNA-binding domain"/>
    <property type="match status" value="1"/>
</dbReference>
<evidence type="ECO:0000313" key="7">
    <source>
        <dbReference type="Proteomes" id="UP000013523"/>
    </source>
</evidence>
<evidence type="ECO:0000313" key="6">
    <source>
        <dbReference type="EMBL" id="AGK98628.1"/>
    </source>
</evidence>
<dbReference type="KEGG" id="cpas:Clopa_3875"/>
<dbReference type="STRING" id="86416.Clopa_3875"/>
<sequence length="297" mass="33370">MESNELRIFKAVAEEGSITKAAQTLGYVQSNVTARIQQLEAELKTQLFYRQHGMILTPAGVKLSVYAEKIIHLLDEGKKSLNDSAAPSGSLSIGANHTLSSLNIPSLLSQYHKSYSQVNLSLTTSHSEDLIYKILHFQLDCAFVNIFSIKDDSIVKELIFEENLVLISNLECNKIEDLFLKSFLMYPTGCSTRAQLENWLRLNGVTNIRFMEFNNLHSIIEGVLAGLGVSFVPKSAVKKYIEEGSIKYFTIPSQYSTTKTFFIRHKDSLKTSALTKFIDLIELKTPYGKLFPINLNT</sequence>
<name>R4K7V1_CLOPA</name>
<accession>R4K7V1</accession>
<dbReference type="SUPFAM" id="SSF53850">
    <property type="entry name" value="Periplasmic binding protein-like II"/>
    <property type="match status" value="1"/>
</dbReference>
<dbReference type="Pfam" id="PF00126">
    <property type="entry name" value="HTH_1"/>
    <property type="match status" value="1"/>
</dbReference>
<dbReference type="GO" id="GO:0000976">
    <property type="term" value="F:transcription cis-regulatory region binding"/>
    <property type="evidence" value="ECO:0007669"/>
    <property type="project" value="TreeGrafter"/>
</dbReference>
<dbReference type="PANTHER" id="PTHR30126">
    <property type="entry name" value="HTH-TYPE TRANSCRIPTIONAL REGULATOR"/>
    <property type="match status" value="1"/>
</dbReference>
<dbReference type="PATRIC" id="fig|86416.3.peg.3872"/>
<protein>
    <submittedName>
        <fullName evidence="6">Transcriptional regulator</fullName>
    </submittedName>
</protein>
<dbReference type="InterPro" id="IPR036390">
    <property type="entry name" value="WH_DNA-bd_sf"/>
</dbReference>
<organism evidence="6 7">
    <name type="scientific">Clostridium pasteurianum BC1</name>
    <dbReference type="NCBI Taxonomy" id="86416"/>
    <lineage>
        <taxon>Bacteria</taxon>
        <taxon>Bacillati</taxon>
        <taxon>Bacillota</taxon>
        <taxon>Clostridia</taxon>
        <taxon>Eubacteriales</taxon>
        <taxon>Clostridiaceae</taxon>
        <taxon>Clostridium</taxon>
    </lineage>
</organism>
<keyword evidence="3" id="KW-0238">DNA-binding</keyword>
<dbReference type="InterPro" id="IPR036388">
    <property type="entry name" value="WH-like_DNA-bd_sf"/>
</dbReference>
<dbReference type="Pfam" id="PF03466">
    <property type="entry name" value="LysR_substrate"/>
    <property type="match status" value="1"/>
</dbReference>
<evidence type="ECO:0000256" key="3">
    <source>
        <dbReference type="ARBA" id="ARBA00023125"/>
    </source>
</evidence>
<dbReference type="eggNOG" id="COG0583">
    <property type="taxonomic scope" value="Bacteria"/>
</dbReference>
<reference evidence="6 7" key="1">
    <citation type="submission" date="2012-01" db="EMBL/GenBank/DDBJ databases">
        <title>Complete sequence of chromosome of Clostridium pasteurianum BC1.</title>
        <authorList>
            <consortium name="US DOE Joint Genome Institute"/>
            <person name="Lucas S."/>
            <person name="Han J."/>
            <person name="Lapidus A."/>
            <person name="Cheng J.-F."/>
            <person name="Goodwin L."/>
            <person name="Pitluck S."/>
            <person name="Peters L."/>
            <person name="Mikhailova N."/>
            <person name="Teshima H."/>
            <person name="Detter J.C."/>
            <person name="Han C."/>
            <person name="Tapia R."/>
            <person name="Land M."/>
            <person name="Hauser L."/>
            <person name="Kyrpides N."/>
            <person name="Ivanova N."/>
            <person name="Pagani I."/>
            <person name="Dunn J."/>
            <person name="Taghavi S."/>
            <person name="Francis A."/>
            <person name="van der Lelie D."/>
            <person name="Woyke T."/>
        </authorList>
    </citation>
    <scope>NUCLEOTIDE SEQUENCE [LARGE SCALE GENOMIC DNA]</scope>
    <source>
        <strain evidence="6 7">BC1</strain>
    </source>
</reference>
<dbReference type="PANTHER" id="PTHR30126:SF40">
    <property type="entry name" value="HTH-TYPE TRANSCRIPTIONAL REGULATOR GLTR"/>
    <property type="match status" value="1"/>
</dbReference>
<dbReference type="GO" id="GO:0003700">
    <property type="term" value="F:DNA-binding transcription factor activity"/>
    <property type="evidence" value="ECO:0007669"/>
    <property type="project" value="InterPro"/>
</dbReference>
<proteinExistence type="inferred from homology"/>